<accession>A0A557P360</accession>
<name>A0A557P360_9VIBR</name>
<dbReference type="Proteomes" id="UP000319828">
    <property type="component" value="Unassembled WGS sequence"/>
</dbReference>
<evidence type="ECO:0000313" key="2">
    <source>
        <dbReference type="Proteomes" id="UP000319828"/>
    </source>
</evidence>
<protein>
    <submittedName>
        <fullName evidence="1">Uncharacterized protein</fullName>
    </submittedName>
</protein>
<organism evidence="1 2">
    <name type="scientific">Vibrio algivorus</name>
    <dbReference type="NCBI Taxonomy" id="1667024"/>
    <lineage>
        <taxon>Bacteria</taxon>
        <taxon>Pseudomonadati</taxon>
        <taxon>Pseudomonadota</taxon>
        <taxon>Gammaproteobacteria</taxon>
        <taxon>Vibrionales</taxon>
        <taxon>Vibrionaceae</taxon>
        <taxon>Vibrio</taxon>
    </lineage>
</organism>
<evidence type="ECO:0000313" key="1">
    <source>
        <dbReference type="EMBL" id="TVO35095.1"/>
    </source>
</evidence>
<proteinExistence type="predicted"/>
<sequence length="202" mass="22631">MSELFKDDEMDQLFYGITLTTKQESMINELVKMNKEVIGSKVFGYVLYDNGTFPVMTNLNRDFFAENYIVILTAMGQAGVYDSYTFLIKQVLGVGVVIEYKVPKPRHLIINIANLEKTETKITTSSGLWLSTSSNLGLIATQTNSEFTINQLKKVLEILANPSGTYLDIRFGNTAYILKTKDDKWLTTSDGLGIIATTEIPE</sequence>
<comment type="caution">
    <text evidence="1">The sequence shown here is derived from an EMBL/GenBank/DDBJ whole genome shotgun (WGS) entry which is preliminary data.</text>
</comment>
<dbReference type="RefSeq" id="WP_144388586.1">
    <property type="nucleotide sequence ID" value="NZ_CANNCB010000031.1"/>
</dbReference>
<reference evidence="1 2" key="1">
    <citation type="submission" date="2019-07" db="EMBL/GenBank/DDBJ databases">
        <title>The draft genome sequence of Vibrio algivorus M1486.</title>
        <authorList>
            <person name="Meng X."/>
        </authorList>
    </citation>
    <scope>NUCLEOTIDE SEQUENCE [LARGE SCALE GENOMIC DNA]</scope>
    <source>
        <strain evidence="1 2">M1486</strain>
    </source>
</reference>
<gene>
    <name evidence="1" type="ORF">FOF44_12390</name>
</gene>
<dbReference type="EMBL" id="VMKJ01000026">
    <property type="protein sequence ID" value="TVO35095.1"/>
    <property type="molecule type" value="Genomic_DNA"/>
</dbReference>
<dbReference type="AlphaFoldDB" id="A0A557P360"/>